<dbReference type="PANTHER" id="PTHR10963:SF55">
    <property type="entry name" value="GLYCOSIDE HYDROLASE FAMILY 16 PROTEIN"/>
    <property type="match status" value="1"/>
</dbReference>
<dbReference type="Gene3D" id="2.60.120.200">
    <property type="match status" value="1"/>
</dbReference>
<keyword evidence="4" id="KW-0378">Hydrolase</keyword>
<reference evidence="4 5" key="1">
    <citation type="submission" date="2019-05" db="EMBL/GenBank/DDBJ databases">
        <title>Genome sequences of Thalassotalea litorea 1K03283.</title>
        <authorList>
            <person name="Zhang D."/>
        </authorList>
    </citation>
    <scope>NUCLEOTIDE SEQUENCE [LARGE SCALE GENOMIC DNA]</scope>
    <source>
        <strain evidence="4 5">MCCC 1K03283</strain>
    </source>
</reference>
<evidence type="ECO:0000313" key="4">
    <source>
        <dbReference type="EMBL" id="TLU66840.1"/>
    </source>
</evidence>
<organism evidence="4 5">
    <name type="scientific">Thalassotalea litorea</name>
    <dbReference type="NCBI Taxonomy" id="2020715"/>
    <lineage>
        <taxon>Bacteria</taxon>
        <taxon>Pseudomonadati</taxon>
        <taxon>Pseudomonadota</taxon>
        <taxon>Gammaproteobacteria</taxon>
        <taxon>Alteromonadales</taxon>
        <taxon>Colwelliaceae</taxon>
        <taxon>Thalassotalea</taxon>
    </lineage>
</organism>
<dbReference type="GO" id="GO:0004553">
    <property type="term" value="F:hydrolase activity, hydrolyzing O-glycosyl compounds"/>
    <property type="evidence" value="ECO:0007669"/>
    <property type="project" value="InterPro"/>
</dbReference>
<dbReference type="InterPro" id="IPR000757">
    <property type="entry name" value="Beta-glucanase-like"/>
</dbReference>
<dbReference type="PROSITE" id="PS51762">
    <property type="entry name" value="GH16_2"/>
    <property type="match status" value="1"/>
</dbReference>
<dbReference type="Proteomes" id="UP000307790">
    <property type="component" value="Unassembled WGS sequence"/>
</dbReference>
<dbReference type="OrthoDB" id="9809583at2"/>
<accession>A0A5R9IMS6</accession>
<dbReference type="SUPFAM" id="SSF49899">
    <property type="entry name" value="Concanavalin A-like lectins/glucanases"/>
    <property type="match status" value="1"/>
</dbReference>
<feature type="domain" description="GH16" evidence="3">
    <location>
        <begin position="33"/>
        <end position="348"/>
    </location>
</feature>
<sequence length="370" mass="41137">MRNQLARIPSRLTAIALTLAITGCGGGGGENDSSNSNPPTPTPPPEPTQPVFPAKVVTKSNDWQLLWQDEFDGTEINTEYWQFEQNCWGGGNNEKQCYTNRTDNAVIEQGSLHIIARKETFTGPAVQDDSPDYNENITNTLPYTSARLRSKGLKDWRYGRIEVRAKLPQGQGTWPAIWMLPTDYVYGGWAASGEIDIMEAVNLGAASDASWAQSGDIETRVHGTLHYGGSWPNNVYSGQDFLQDGVKPWENFHTYAVEWQEGEIRWYMDDIHYATQTSDGWYSQYTNDSGVVVIAEDTAPFNQDFHLLLNLAIGGSWAENVNEKGIDSSLTEAKMIVDYVRVYQCSKDIVTGKGCETVSDEAILVEGKQP</sequence>
<dbReference type="InterPro" id="IPR013320">
    <property type="entry name" value="ConA-like_dom_sf"/>
</dbReference>
<protein>
    <submittedName>
        <fullName evidence="4">Glycoside hydrolase family 16 protein</fullName>
    </submittedName>
</protein>
<dbReference type="EMBL" id="VCBC01000004">
    <property type="protein sequence ID" value="TLU66840.1"/>
    <property type="molecule type" value="Genomic_DNA"/>
</dbReference>
<proteinExistence type="inferred from homology"/>
<dbReference type="RefSeq" id="WP_138318905.1">
    <property type="nucleotide sequence ID" value="NZ_VCBC01000004.1"/>
</dbReference>
<feature type="compositionally biased region" description="Pro residues" evidence="2">
    <location>
        <begin position="38"/>
        <end position="50"/>
    </location>
</feature>
<dbReference type="Pfam" id="PF00722">
    <property type="entry name" value="Glyco_hydro_16"/>
    <property type="match status" value="1"/>
</dbReference>
<evidence type="ECO:0000313" key="5">
    <source>
        <dbReference type="Proteomes" id="UP000307790"/>
    </source>
</evidence>
<evidence type="ECO:0000256" key="1">
    <source>
        <dbReference type="ARBA" id="ARBA00006865"/>
    </source>
</evidence>
<comment type="similarity">
    <text evidence="1">Belongs to the glycosyl hydrolase 16 family.</text>
</comment>
<dbReference type="PANTHER" id="PTHR10963">
    <property type="entry name" value="GLYCOSYL HYDROLASE-RELATED"/>
    <property type="match status" value="1"/>
</dbReference>
<keyword evidence="5" id="KW-1185">Reference proteome</keyword>
<name>A0A5R9IMS6_9GAMM</name>
<dbReference type="CDD" id="cd08023">
    <property type="entry name" value="GH16_laminarinase_like"/>
    <property type="match status" value="1"/>
</dbReference>
<gene>
    <name evidence="4" type="ORF">FE810_04865</name>
</gene>
<comment type="caution">
    <text evidence="4">The sequence shown here is derived from an EMBL/GenBank/DDBJ whole genome shotgun (WGS) entry which is preliminary data.</text>
</comment>
<dbReference type="PROSITE" id="PS51257">
    <property type="entry name" value="PROKAR_LIPOPROTEIN"/>
    <property type="match status" value="1"/>
</dbReference>
<dbReference type="AlphaFoldDB" id="A0A5R9IMS6"/>
<evidence type="ECO:0000256" key="2">
    <source>
        <dbReference type="SAM" id="MobiDB-lite"/>
    </source>
</evidence>
<dbReference type="GO" id="GO:0005975">
    <property type="term" value="P:carbohydrate metabolic process"/>
    <property type="evidence" value="ECO:0007669"/>
    <property type="project" value="InterPro"/>
</dbReference>
<evidence type="ECO:0000259" key="3">
    <source>
        <dbReference type="PROSITE" id="PS51762"/>
    </source>
</evidence>
<dbReference type="InterPro" id="IPR050546">
    <property type="entry name" value="Glycosyl_Hydrlase_16"/>
</dbReference>
<feature type="region of interest" description="Disordered" evidence="2">
    <location>
        <begin position="26"/>
        <end position="50"/>
    </location>
</feature>